<reference evidence="3 4" key="1">
    <citation type="submission" date="2018-01" db="EMBL/GenBank/DDBJ databases">
        <title>Draft genome sequences of Chryseobacterium lactis NCTC11390, Chryseobacterium oncorhynchi 701B-08, and Chryseobacterium viscerum 687B-08.</title>
        <authorList>
            <person name="Jeong J.-J."/>
            <person name="Lee Y.J."/>
            <person name="Park B."/>
            <person name="Choi I.-G."/>
            <person name="Kim K.D."/>
        </authorList>
    </citation>
    <scope>NUCLEOTIDE SEQUENCE [LARGE SCALE GENOMIC DNA]</scope>
    <source>
        <strain evidence="3 4">NCTC11390</strain>
    </source>
</reference>
<keyword evidence="1" id="KW-0812">Transmembrane</keyword>
<name>A0A3G6RLR0_CHRLC</name>
<dbReference type="EMBL" id="PPEH01000004">
    <property type="protein sequence ID" value="PNW13389.1"/>
    <property type="molecule type" value="Genomic_DNA"/>
</dbReference>
<dbReference type="OrthoDB" id="1253859at2"/>
<proteinExistence type="predicted"/>
<dbReference type="Proteomes" id="UP000236262">
    <property type="component" value="Unassembled WGS sequence"/>
</dbReference>
<feature type="transmembrane region" description="Helical" evidence="1">
    <location>
        <begin position="38"/>
        <end position="55"/>
    </location>
</feature>
<gene>
    <name evidence="3" type="ORF">C1637_11225</name>
    <name evidence="2" type="ORF">EG342_02715</name>
</gene>
<keyword evidence="1" id="KW-1133">Transmembrane helix</keyword>
<protein>
    <recommendedName>
        <fullName evidence="6">YcxB family protein</fullName>
    </recommendedName>
</protein>
<evidence type="ECO:0000313" key="2">
    <source>
        <dbReference type="EMBL" id="AZA80890.1"/>
    </source>
</evidence>
<keyword evidence="5" id="KW-1185">Reference proteome</keyword>
<sequence>MDETIKLEVLFDENLERENQKFFFHYVWKKHFTQLKKSLFFGLLILIIGFIPLKGFDESPIPYIFRYIGFLYLGYVYLLINQYIKSKKQNDQLIENLISDFKQKSEIHNLIFLNKEDITVQTPFSTIGSIWDRTNYRIVEKYLILEISNNLNFIFTKAEFKESNYETLLDFLQQYSKKGN</sequence>
<dbReference type="Proteomes" id="UP000279972">
    <property type="component" value="Chromosome"/>
</dbReference>
<feature type="transmembrane region" description="Helical" evidence="1">
    <location>
        <begin position="61"/>
        <end position="80"/>
    </location>
</feature>
<dbReference type="RefSeq" id="WP_103291827.1">
    <property type="nucleotide sequence ID" value="NZ_CP033924.1"/>
</dbReference>
<dbReference type="KEGG" id="clac:EG342_02715"/>
<organism evidence="3 4">
    <name type="scientific">Chryseobacterium lactis</name>
    <dbReference type="NCBI Taxonomy" id="1241981"/>
    <lineage>
        <taxon>Bacteria</taxon>
        <taxon>Pseudomonadati</taxon>
        <taxon>Bacteroidota</taxon>
        <taxon>Flavobacteriia</taxon>
        <taxon>Flavobacteriales</taxon>
        <taxon>Weeksellaceae</taxon>
        <taxon>Chryseobacterium group</taxon>
        <taxon>Chryseobacterium</taxon>
    </lineage>
</organism>
<dbReference type="EMBL" id="CP033924">
    <property type="protein sequence ID" value="AZA80890.1"/>
    <property type="molecule type" value="Genomic_DNA"/>
</dbReference>
<reference evidence="2 5" key="2">
    <citation type="submission" date="2018-11" db="EMBL/GenBank/DDBJ databases">
        <title>Proposal to divide the Flavobacteriaceae and reorganize its genera based on Amino Acid Identity values calculated from whole genome sequences.</title>
        <authorList>
            <person name="Nicholson A.C."/>
            <person name="Gulvik C.A."/>
            <person name="Whitney A.M."/>
            <person name="Humrighouse B.W."/>
            <person name="Bell M."/>
            <person name="Holmes B."/>
            <person name="Steigerwalt A.G."/>
            <person name="Villarma A."/>
            <person name="Sheth M."/>
            <person name="Batra D."/>
            <person name="Pryor J."/>
            <person name="Bernardet J.-F."/>
            <person name="Hugo C."/>
            <person name="Kampfer P."/>
            <person name="Newman J."/>
            <person name="McQuiston J.R."/>
        </authorList>
    </citation>
    <scope>NUCLEOTIDE SEQUENCE [LARGE SCALE GENOMIC DNA]</scope>
    <source>
        <strain evidence="2 5">KC_1864</strain>
    </source>
</reference>
<evidence type="ECO:0008006" key="6">
    <source>
        <dbReference type="Google" id="ProtNLM"/>
    </source>
</evidence>
<dbReference type="AlphaFoldDB" id="A0A3G6RLR0"/>
<evidence type="ECO:0000313" key="5">
    <source>
        <dbReference type="Proteomes" id="UP000279972"/>
    </source>
</evidence>
<evidence type="ECO:0000313" key="3">
    <source>
        <dbReference type="EMBL" id="PNW13389.1"/>
    </source>
</evidence>
<evidence type="ECO:0000313" key="4">
    <source>
        <dbReference type="Proteomes" id="UP000236262"/>
    </source>
</evidence>
<evidence type="ECO:0000256" key="1">
    <source>
        <dbReference type="SAM" id="Phobius"/>
    </source>
</evidence>
<keyword evidence="1" id="KW-0472">Membrane</keyword>
<accession>A0A3G6RLR0</accession>